<dbReference type="AlphaFoldDB" id="A0A1D8UUS9"/>
<protein>
    <submittedName>
        <fullName evidence="1">Uncharacterized protein</fullName>
    </submittedName>
</protein>
<keyword evidence="2" id="KW-1185">Reference proteome</keyword>
<gene>
    <name evidence="1" type="ORF">A0U89_09910</name>
</gene>
<dbReference type="RefSeq" id="WP_070403004.1">
    <property type="nucleotide sequence ID" value="NZ_BJVW01000001.1"/>
</dbReference>
<dbReference type="PROSITE" id="PS51257">
    <property type="entry name" value="PROKAR_LIPOPROTEIN"/>
    <property type="match status" value="1"/>
</dbReference>
<dbReference type="EMBL" id="CP014674">
    <property type="protein sequence ID" value="AOX17399.1"/>
    <property type="molecule type" value="Genomic_DNA"/>
</dbReference>
<reference evidence="1 2" key="1">
    <citation type="journal article" date="2016" name="Microb. Cell Fact.">
        <title>Dissection of exopolysaccharide biosynthesis in Kozakia baliensis.</title>
        <authorList>
            <person name="Brandt J.U."/>
            <person name="Jakob F."/>
            <person name="Behr J."/>
            <person name="Geissler A.J."/>
            <person name="Vogel R.F."/>
        </authorList>
    </citation>
    <scope>NUCLEOTIDE SEQUENCE [LARGE SCALE GENOMIC DNA]</scope>
    <source>
        <strain evidence="1 2">DSM 14400</strain>
    </source>
</reference>
<dbReference type="STRING" id="153496.A0U89_09910"/>
<proteinExistence type="predicted"/>
<dbReference type="KEGG" id="kba:A0U89_09910"/>
<name>A0A1D8UUS9_9PROT</name>
<dbReference type="Proteomes" id="UP000179145">
    <property type="component" value="Chromosome"/>
</dbReference>
<sequence length="83" mass="8205">MDKSISRAKCLLTAMAGLAAVGLAGCEGTAAAGPTPPGMQVVGYGYTCKAGIYTCKMPTQVPLGNPCSCPGIGAASYGNVHQP</sequence>
<accession>A0A1D8UUS9</accession>
<organism evidence="1 2">
    <name type="scientific">Kozakia baliensis</name>
    <dbReference type="NCBI Taxonomy" id="153496"/>
    <lineage>
        <taxon>Bacteria</taxon>
        <taxon>Pseudomonadati</taxon>
        <taxon>Pseudomonadota</taxon>
        <taxon>Alphaproteobacteria</taxon>
        <taxon>Acetobacterales</taxon>
        <taxon>Acetobacteraceae</taxon>
        <taxon>Kozakia</taxon>
    </lineage>
</organism>
<dbReference type="OrthoDB" id="7278207at2"/>
<evidence type="ECO:0000313" key="1">
    <source>
        <dbReference type="EMBL" id="AOX17399.1"/>
    </source>
</evidence>
<evidence type="ECO:0000313" key="2">
    <source>
        <dbReference type="Proteomes" id="UP000179145"/>
    </source>
</evidence>